<accession>A0A0G0PAT5</accession>
<dbReference type="Gene3D" id="2.70.70.10">
    <property type="entry name" value="Glucose Permease (Domain IIA)"/>
    <property type="match status" value="1"/>
</dbReference>
<evidence type="ECO:0000256" key="2">
    <source>
        <dbReference type="SAM" id="Coils"/>
    </source>
</evidence>
<dbReference type="SUPFAM" id="SSF51261">
    <property type="entry name" value="Duplicated hybrid motif"/>
    <property type="match status" value="1"/>
</dbReference>
<dbReference type="Pfam" id="PF01551">
    <property type="entry name" value="Peptidase_M23"/>
    <property type="match status" value="1"/>
</dbReference>
<dbReference type="AlphaFoldDB" id="A0A0G0PAT5"/>
<dbReference type="GO" id="GO:0004222">
    <property type="term" value="F:metalloendopeptidase activity"/>
    <property type="evidence" value="ECO:0007669"/>
    <property type="project" value="TreeGrafter"/>
</dbReference>
<name>A0A0G0PAT5_UNCC2</name>
<reference evidence="5 6" key="1">
    <citation type="journal article" date="2015" name="Nature">
        <title>rRNA introns, odd ribosomes, and small enigmatic genomes across a large radiation of phyla.</title>
        <authorList>
            <person name="Brown C.T."/>
            <person name="Hug L.A."/>
            <person name="Thomas B.C."/>
            <person name="Sharon I."/>
            <person name="Castelle C.J."/>
            <person name="Singh A."/>
            <person name="Wilkins M.J."/>
            <person name="Williams K.H."/>
            <person name="Banfield J.F."/>
        </authorList>
    </citation>
    <scope>NUCLEOTIDE SEQUENCE [LARGE SCALE GENOMIC DNA]</scope>
</reference>
<protein>
    <submittedName>
        <fullName evidence="5">Peptidase M23</fullName>
    </submittedName>
</protein>
<dbReference type="Proteomes" id="UP000034207">
    <property type="component" value="Unassembled WGS sequence"/>
</dbReference>
<dbReference type="InterPro" id="IPR057309">
    <property type="entry name" value="PcsB_CC"/>
</dbReference>
<keyword evidence="2" id="KW-0175">Coiled coil</keyword>
<feature type="domain" description="M23ase beta-sheet core" evidence="3">
    <location>
        <begin position="293"/>
        <end position="383"/>
    </location>
</feature>
<feature type="coiled-coil region" evidence="2">
    <location>
        <begin position="31"/>
        <end position="121"/>
    </location>
</feature>
<evidence type="ECO:0000256" key="1">
    <source>
        <dbReference type="ARBA" id="ARBA00022729"/>
    </source>
</evidence>
<dbReference type="EMBL" id="LBVV01000002">
    <property type="protein sequence ID" value="KKQ95234.1"/>
    <property type="molecule type" value="Genomic_DNA"/>
</dbReference>
<dbReference type="InterPro" id="IPR016047">
    <property type="entry name" value="M23ase_b-sheet_dom"/>
</dbReference>
<comment type="caution">
    <text evidence="5">The sequence shown here is derived from an EMBL/GenBank/DDBJ whole genome shotgun (WGS) entry which is preliminary data.</text>
</comment>
<gene>
    <name evidence="5" type="ORF">UT18_C0002G0011</name>
</gene>
<evidence type="ECO:0000259" key="3">
    <source>
        <dbReference type="Pfam" id="PF01551"/>
    </source>
</evidence>
<feature type="domain" description="Peptidoglycan hydrolase PcsB coiled-coil" evidence="4">
    <location>
        <begin position="101"/>
        <end position="174"/>
    </location>
</feature>
<dbReference type="InterPro" id="IPR050570">
    <property type="entry name" value="Cell_wall_metabolism_enzyme"/>
</dbReference>
<evidence type="ECO:0000259" key="4">
    <source>
        <dbReference type="Pfam" id="PF24568"/>
    </source>
</evidence>
<dbReference type="CDD" id="cd12797">
    <property type="entry name" value="M23_peptidase"/>
    <property type="match status" value="1"/>
</dbReference>
<dbReference type="PANTHER" id="PTHR21666:SF270">
    <property type="entry name" value="MUREIN HYDROLASE ACTIVATOR ENVC"/>
    <property type="match status" value="1"/>
</dbReference>
<proteinExistence type="predicted"/>
<dbReference type="InterPro" id="IPR011055">
    <property type="entry name" value="Dup_hybrid_motif"/>
</dbReference>
<evidence type="ECO:0000313" key="5">
    <source>
        <dbReference type="EMBL" id="KKQ95234.1"/>
    </source>
</evidence>
<dbReference type="PANTHER" id="PTHR21666">
    <property type="entry name" value="PEPTIDASE-RELATED"/>
    <property type="match status" value="1"/>
</dbReference>
<evidence type="ECO:0000313" key="6">
    <source>
        <dbReference type="Proteomes" id="UP000034207"/>
    </source>
</evidence>
<dbReference type="Pfam" id="PF24568">
    <property type="entry name" value="CC_PcsB"/>
    <property type="match status" value="1"/>
</dbReference>
<sequence length="408" mass="45133">MKKTLGINIILTFFVLSLSFIPVNKVDASYTDDKKSEIDQLQKQIDSLQGSITQKKNDAKTLRDEVYIMDDQIDVVEQQINLLAQRVAATNTAIEETTNKIAETEKEIKAQQSILREYLIELYSNGNTTTLEMIASSNSFSEYLNKMEYVEAIQEKVNDNLNKIKILKTEMENKKIQLKRDKETLESLKAEQDQKKKVLDIQRQNKQVLLDQTRGLESVYQNQLASARQKQAEAWAAYESAIASATGNYASSYQGGSGNGYLKWPSAGILTQGYGCTSFAECGNKNGPYGGNIHNGIDISMGYPGPIKAAADGAVLDIGRSFNSQGWGNWVALKHPNGLVTFYSHLSGFAVSAGQAVAQGQTIGYEGSTGFSTGSHLHFSVWTEFVLYNEPNYHGPKYSGTTNPFTFL</sequence>
<feature type="coiled-coil region" evidence="2">
    <location>
        <begin position="150"/>
        <end position="205"/>
    </location>
</feature>
<keyword evidence="1" id="KW-0732">Signal</keyword>
<dbReference type="STRING" id="1618345.UT18_C0002G0011"/>
<organism evidence="5 6">
    <name type="scientific">candidate division CPR2 bacterium GW2011_GWC2_39_10</name>
    <dbReference type="NCBI Taxonomy" id="1618345"/>
    <lineage>
        <taxon>Bacteria</taxon>
        <taxon>Bacteria division CPR2</taxon>
    </lineage>
</organism>
<dbReference type="Gene3D" id="6.10.250.3150">
    <property type="match status" value="1"/>
</dbReference>